<protein>
    <recommendedName>
        <fullName evidence="5">SH3 domain-containing protein</fullName>
    </recommendedName>
</protein>
<evidence type="ECO:0008006" key="5">
    <source>
        <dbReference type="Google" id="ProtNLM"/>
    </source>
</evidence>
<evidence type="ECO:0000313" key="4">
    <source>
        <dbReference type="Proteomes" id="UP000298111"/>
    </source>
</evidence>
<proteinExistence type="predicted"/>
<evidence type="ECO:0000256" key="1">
    <source>
        <dbReference type="SAM" id="MobiDB-lite"/>
    </source>
</evidence>
<comment type="caution">
    <text evidence="3">The sequence shown here is derived from an EMBL/GenBank/DDBJ whole genome shotgun (WGS) entry which is preliminary data.</text>
</comment>
<reference evidence="3 4" key="1">
    <citation type="submission" date="2018-10" db="EMBL/GenBank/DDBJ databases">
        <title>Isolation of pseudouridimycin from Streptomyces albus DSM 40763.</title>
        <authorList>
            <person name="Rosenqvist P."/>
            <person name="Metsae-Ketelae M."/>
            <person name="Virta P."/>
        </authorList>
    </citation>
    <scope>NUCLEOTIDE SEQUENCE [LARGE SCALE GENOMIC DNA]</scope>
    <source>
        <strain evidence="3 4">DSM 40763</strain>
    </source>
</reference>
<keyword evidence="2" id="KW-0732">Signal</keyword>
<feature type="compositionally biased region" description="Polar residues" evidence="1">
    <location>
        <begin position="40"/>
        <end position="49"/>
    </location>
</feature>
<feature type="region of interest" description="Disordered" evidence="1">
    <location>
        <begin position="34"/>
        <end position="53"/>
    </location>
</feature>
<sequence>MLSLAAVGTLGVPAAVAAGAAPEAVTAAQACSWDRGAPPSNLNPYSTTDRAADTAPVRMGPYGDCTKVTSYSAGTSVPVNCYVTNSYGNTWSYVRGSGWVWDAHLSNGGSPHPCRF</sequence>
<evidence type="ECO:0000256" key="2">
    <source>
        <dbReference type="SAM" id="SignalP"/>
    </source>
</evidence>
<evidence type="ECO:0000313" key="3">
    <source>
        <dbReference type="EMBL" id="TGG86092.1"/>
    </source>
</evidence>
<name>A0A8H1LK91_9ACTN</name>
<accession>A0A8H1LK91</accession>
<dbReference type="Proteomes" id="UP000298111">
    <property type="component" value="Unassembled WGS sequence"/>
</dbReference>
<dbReference type="AlphaFoldDB" id="A0A8H1LK91"/>
<gene>
    <name evidence="3" type="ORF">D8771_06675</name>
</gene>
<dbReference type="EMBL" id="RCIY01000040">
    <property type="protein sequence ID" value="TGG86092.1"/>
    <property type="molecule type" value="Genomic_DNA"/>
</dbReference>
<feature type="chain" id="PRO_5039394825" description="SH3 domain-containing protein" evidence="2">
    <location>
        <begin position="18"/>
        <end position="116"/>
    </location>
</feature>
<organism evidence="3 4">
    <name type="scientific">Streptomyces albus</name>
    <dbReference type="NCBI Taxonomy" id="1888"/>
    <lineage>
        <taxon>Bacteria</taxon>
        <taxon>Bacillati</taxon>
        <taxon>Actinomycetota</taxon>
        <taxon>Actinomycetes</taxon>
        <taxon>Kitasatosporales</taxon>
        <taxon>Streptomycetaceae</taxon>
        <taxon>Streptomyces</taxon>
    </lineage>
</organism>
<feature type="signal peptide" evidence="2">
    <location>
        <begin position="1"/>
        <end position="17"/>
    </location>
</feature>